<evidence type="ECO:0000313" key="5">
    <source>
        <dbReference type="EMBL" id="KAA5502541.1"/>
    </source>
</evidence>
<dbReference type="Proteomes" id="UP000368418">
    <property type="component" value="Unassembled WGS sequence"/>
</dbReference>
<dbReference type="GO" id="GO:0003677">
    <property type="term" value="F:DNA binding"/>
    <property type="evidence" value="ECO:0007669"/>
    <property type="project" value="UniProtKB-KW"/>
</dbReference>
<dbReference type="Gene3D" id="1.10.150.130">
    <property type="match status" value="1"/>
</dbReference>
<evidence type="ECO:0000313" key="6">
    <source>
        <dbReference type="EMBL" id="RHH95281.1"/>
    </source>
</evidence>
<evidence type="ECO:0000256" key="3">
    <source>
        <dbReference type="ARBA" id="ARBA00023172"/>
    </source>
</evidence>
<dbReference type="InterPro" id="IPR025269">
    <property type="entry name" value="SAM-like_dom"/>
</dbReference>
<evidence type="ECO:0000256" key="1">
    <source>
        <dbReference type="ARBA" id="ARBA00008857"/>
    </source>
</evidence>
<comment type="similarity">
    <text evidence="1">Belongs to the 'phage' integrase family.</text>
</comment>
<dbReference type="Pfam" id="PF00589">
    <property type="entry name" value="Phage_integrase"/>
    <property type="match status" value="1"/>
</dbReference>
<dbReference type="Gene3D" id="1.10.443.10">
    <property type="entry name" value="Intergrase catalytic core"/>
    <property type="match status" value="1"/>
</dbReference>
<dbReference type="EMBL" id="VVYD01000002">
    <property type="protein sequence ID" value="KAA5502541.1"/>
    <property type="molecule type" value="Genomic_DNA"/>
</dbReference>
<dbReference type="GO" id="GO:0015074">
    <property type="term" value="P:DNA integration"/>
    <property type="evidence" value="ECO:0007669"/>
    <property type="project" value="InterPro"/>
</dbReference>
<reference evidence="6 7" key="1">
    <citation type="submission" date="2018-08" db="EMBL/GenBank/DDBJ databases">
        <title>A genome reference for cultivated species of the human gut microbiota.</title>
        <authorList>
            <person name="Zou Y."/>
            <person name="Xue W."/>
            <person name="Luo G."/>
        </authorList>
    </citation>
    <scope>NUCLEOTIDE SEQUENCE [LARGE SCALE GENOMIC DNA]</scope>
    <source>
        <strain evidence="6 7">AM16-49B</strain>
    </source>
</reference>
<keyword evidence="2" id="KW-0238">DNA-binding</keyword>
<gene>
    <name evidence="6" type="ORF">DW190_03425</name>
    <name evidence="5" type="ORF">F2Y31_04655</name>
</gene>
<dbReference type="RefSeq" id="WP_016272816.1">
    <property type="nucleotide sequence ID" value="NZ_CACRTB010000038.1"/>
</dbReference>
<evidence type="ECO:0000313" key="7">
    <source>
        <dbReference type="Proteomes" id="UP000283512"/>
    </source>
</evidence>
<dbReference type="InterPro" id="IPR011010">
    <property type="entry name" value="DNA_brk_join_enz"/>
</dbReference>
<dbReference type="Proteomes" id="UP000283512">
    <property type="component" value="Unassembled WGS sequence"/>
</dbReference>
<dbReference type="PROSITE" id="PS51898">
    <property type="entry name" value="TYR_RECOMBINASE"/>
    <property type="match status" value="1"/>
</dbReference>
<organism evidence="6 7">
    <name type="scientific">Bacteroides caccae</name>
    <dbReference type="NCBI Taxonomy" id="47678"/>
    <lineage>
        <taxon>Bacteria</taxon>
        <taxon>Pseudomonadati</taxon>
        <taxon>Bacteroidota</taxon>
        <taxon>Bacteroidia</taxon>
        <taxon>Bacteroidales</taxon>
        <taxon>Bacteroidaceae</taxon>
        <taxon>Bacteroides</taxon>
    </lineage>
</organism>
<reference evidence="5 8" key="2">
    <citation type="journal article" date="2019" name="Nat. Med.">
        <title>A library of human gut bacterial isolates paired with longitudinal multiomics data enables mechanistic microbiome research.</title>
        <authorList>
            <person name="Poyet M."/>
            <person name="Groussin M."/>
            <person name="Gibbons S.M."/>
            <person name="Avila-Pacheco J."/>
            <person name="Jiang X."/>
            <person name="Kearney S.M."/>
            <person name="Perrotta A.R."/>
            <person name="Berdy B."/>
            <person name="Zhao S."/>
            <person name="Lieberman T.D."/>
            <person name="Swanson P.K."/>
            <person name="Smith M."/>
            <person name="Roesemann S."/>
            <person name="Alexander J.E."/>
            <person name="Rich S.A."/>
            <person name="Livny J."/>
            <person name="Vlamakis H."/>
            <person name="Clish C."/>
            <person name="Bullock K."/>
            <person name="Deik A."/>
            <person name="Scott J."/>
            <person name="Pierce K.A."/>
            <person name="Xavier R.J."/>
            <person name="Alm E.J."/>
        </authorList>
    </citation>
    <scope>NUCLEOTIDE SEQUENCE [LARGE SCALE GENOMIC DNA]</scope>
    <source>
        <strain evidence="5 8">BIOML-A19</strain>
    </source>
</reference>
<dbReference type="GO" id="GO:0006310">
    <property type="term" value="P:DNA recombination"/>
    <property type="evidence" value="ECO:0007669"/>
    <property type="project" value="UniProtKB-KW"/>
</dbReference>
<evidence type="ECO:0000313" key="8">
    <source>
        <dbReference type="Proteomes" id="UP000368418"/>
    </source>
</evidence>
<keyword evidence="3" id="KW-0233">DNA recombination</keyword>
<sequence>MKKALVNTRVSVKLRKSEYRDEWYLYVESYPVFQSGKDTPQRVREYLNRTITTPVWDKSRNARTNTEGKTTYKPKRDLNGIIQCKSQLDQESCIYADKVRSLRQKEYDNAALYADTDAEQAEQLERSRSNFIEYFDHVQRTRHAHSSDSIIVNWRRVHELLKIFAKSDTILFSQIDLKMVESFRQFIMNAPQGGTKRGTISQNTAATYFSIFKAGLKQAFIDGYLTIDISAKVKGIQERESRREYLTVEELNRLAQTPCDPLLKRAALFSALTGIRHCDIQKLKWSEVENFNGGYRLNFTQQKTKGVEYMPISEQAFNLCGEQQEGELLVFAGLPDPSWINRPVKKWVEAAGISKHITFHCFRHSYATLQLAGGTDIYTVSKMLGHTNVRTTQVYAKVVDSKKEGATKTIKLNMPNNI</sequence>
<dbReference type="InterPro" id="IPR010998">
    <property type="entry name" value="Integrase_recombinase_N"/>
</dbReference>
<proteinExistence type="inferred from homology"/>
<accession>A0A414Z4A2</accession>
<dbReference type="AlphaFoldDB" id="A0A414Z4A2"/>
<dbReference type="InterPro" id="IPR013762">
    <property type="entry name" value="Integrase-like_cat_sf"/>
</dbReference>
<feature type="domain" description="Tyr recombinase" evidence="4">
    <location>
        <begin position="241"/>
        <end position="408"/>
    </location>
</feature>
<name>A0A414Z4A2_9BACE</name>
<dbReference type="Pfam" id="PF13102">
    <property type="entry name" value="Phage_int_SAM_5"/>
    <property type="match status" value="1"/>
</dbReference>
<dbReference type="PANTHER" id="PTHR30349:SF64">
    <property type="entry name" value="PROPHAGE INTEGRASE INTD-RELATED"/>
    <property type="match status" value="1"/>
</dbReference>
<dbReference type="EMBL" id="QRKD01000001">
    <property type="protein sequence ID" value="RHH95281.1"/>
    <property type="molecule type" value="Genomic_DNA"/>
</dbReference>
<comment type="caution">
    <text evidence="6">The sequence shown here is derived from an EMBL/GenBank/DDBJ whole genome shotgun (WGS) entry which is preliminary data.</text>
</comment>
<dbReference type="InterPro" id="IPR002104">
    <property type="entry name" value="Integrase_catalytic"/>
</dbReference>
<evidence type="ECO:0000256" key="2">
    <source>
        <dbReference type="ARBA" id="ARBA00023125"/>
    </source>
</evidence>
<evidence type="ECO:0000259" key="4">
    <source>
        <dbReference type="PROSITE" id="PS51898"/>
    </source>
</evidence>
<dbReference type="SUPFAM" id="SSF56349">
    <property type="entry name" value="DNA breaking-rejoining enzymes"/>
    <property type="match status" value="1"/>
</dbReference>
<dbReference type="CDD" id="cd01185">
    <property type="entry name" value="INTN1_C_like"/>
    <property type="match status" value="1"/>
</dbReference>
<protein>
    <submittedName>
        <fullName evidence="6">Site-specific integrase</fullName>
    </submittedName>
</protein>
<dbReference type="PANTHER" id="PTHR30349">
    <property type="entry name" value="PHAGE INTEGRASE-RELATED"/>
    <property type="match status" value="1"/>
</dbReference>
<dbReference type="InterPro" id="IPR050090">
    <property type="entry name" value="Tyrosine_recombinase_XerCD"/>
</dbReference>